<dbReference type="EMBL" id="CABITT030000001">
    <property type="protein sequence ID" value="VVA90716.1"/>
    <property type="molecule type" value="Genomic_DNA"/>
</dbReference>
<evidence type="ECO:0000313" key="2">
    <source>
        <dbReference type="Proteomes" id="UP000489600"/>
    </source>
</evidence>
<name>A0A565AMU5_9BRAS</name>
<reference evidence="1" key="1">
    <citation type="submission" date="2019-07" db="EMBL/GenBank/DDBJ databases">
        <authorList>
            <person name="Dittberner H."/>
        </authorList>
    </citation>
    <scope>NUCLEOTIDE SEQUENCE [LARGE SCALE GENOMIC DNA]</scope>
</reference>
<dbReference type="Proteomes" id="UP000489600">
    <property type="component" value="Unassembled WGS sequence"/>
</dbReference>
<keyword evidence="2" id="KW-1185">Reference proteome</keyword>
<dbReference type="AlphaFoldDB" id="A0A565AMU5"/>
<gene>
    <name evidence="1" type="ORF">ANE_LOCUS1161</name>
</gene>
<organism evidence="1 2">
    <name type="scientific">Arabis nemorensis</name>
    <dbReference type="NCBI Taxonomy" id="586526"/>
    <lineage>
        <taxon>Eukaryota</taxon>
        <taxon>Viridiplantae</taxon>
        <taxon>Streptophyta</taxon>
        <taxon>Embryophyta</taxon>
        <taxon>Tracheophyta</taxon>
        <taxon>Spermatophyta</taxon>
        <taxon>Magnoliopsida</taxon>
        <taxon>eudicotyledons</taxon>
        <taxon>Gunneridae</taxon>
        <taxon>Pentapetalae</taxon>
        <taxon>rosids</taxon>
        <taxon>malvids</taxon>
        <taxon>Brassicales</taxon>
        <taxon>Brassicaceae</taxon>
        <taxon>Arabideae</taxon>
        <taxon>Arabis</taxon>
    </lineage>
</organism>
<comment type="caution">
    <text evidence="1">The sequence shown here is derived from an EMBL/GenBank/DDBJ whole genome shotgun (WGS) entry which is preliminary data.</text>
</comment>
<proteinExistence type="predicted"/>
<evidence type="ECO:0000313" key="1">
    <source>
        <dbReference type="EMBL" id="VVA90716.1"/>
    </source>
</evidence>
<protein>
    <submittedName>
        <fullName evidence="1">Uncharacterized protein</fullName>
    </submittedName>
</protein>
<sequence>MENIVQGQWNGVEKLVQGQWNGGENTMEKHTSTLEWNGRLKWNDVNFHDAENVGKYDPRGIH</sequence>
<accession>A0A565AMU5</accession>